<reference evidence="10 11" key="1">
    <citation type="submission" date="2019-09" db="EMBL/GenBank/DDBJ databases">
        <title>Genome sequence of Adhaeribacter sp. M2.</title>
        <authorList>
            <person name="Srinivasan S."/>
        </authorList>
    </citation>
    <scope>NUCLEOTIDE SEQUENCE [LARGE SCALE GENOMIC DNA]</scope>
    <source>
        <strain evidence="10 11">M2</strain>
    </source>
</reference>
<keyword evidence="7 8" id="KW-0472">Membrane</keyword>
<protein>
    <submittedName>
        <fullName evidence="10">Glycosyltransferase family 39 protein</fullName>
    </submittedName>
</protein>
<dbReference type="EMBL" id="VTWT01000007">
    <property type="protein sequence ID" value="KAA9331863.1"/>
    <property type="molecule type" value="Genomic_DNA"/>
</dbReference>
<dbReference type="Pfam" id="PF13231">
    <property type="entry name" value="PMT_2"/>
    <property type="match status" value="1"/>
</dbReference>
<evidence type="ECO:0000256" key="6">
    <source>
        <dbReference type="ARBA" id="ARBA00022989"/>
    </source>
</evidence>
<evidence type="ECO:0000256" key="5">
    <source>
        <dbReference type="ARBA" id="ARBA00022692"/>
    </source>
</evidence>
<evidence type="ECO:0000256" key="4">
    <source>
        <dbReference type="ARBA" id="ARBA00022679"/>
    </source>
</evidence>
<feature type="transmembrane region" description="Helical" evidence="8">
    <location>
        <begin position="201"/>
        <end position="230"/>
    </location>
</feature>
<dbReference type="GO" id="GO:0005886">
    <property type="term" value="C:plasma membrane"/>
    <property type="evidence" value="ECO:0007669"/>
    <property type="project" value="UniProtKB-SubCell"/>
</dbReference>
<feature type="transmembrane region" description="Helical" evidence="8">
    <location>
        <begin position="332"/>
        <end position="352"/>
    </location>
</feature>
<evidence type="ECO:0000256" key="2">
    <source>
        <dbReference type="ARBA" id="ARBA00022475"/>
    </source>
</evidence>
<feature type="transmembrane region" description="Helical" evidence="8">
    <location>
        <begin position="388"/>
        <end position="408"/>
    </location>
</feature>
<dbReference type="PANTHER" id="PTHR33908">
    <property type="entry name" value="MANNOSYLTRANSFERASE YKCB-RELATED"/>
    <property type="match status" value="1"/>
</dbReference>
<keyword evidence="2" id="KW-1003">Cell membrane</keyword>
<accession>A0A5N1ISD0</accession>
<feature type="transmembrane region" description="Helical" evidence="8">
    <location>
        <begin position="172"/>
        <end position="189"/>
    </location>
</feature>
<feature type="transmembrane region" description="Helical" evidence="8">
    <location>
        <begin position="145"/>
        <end position="166"/>
    </location>
</feature>
<evidence type="ECO:0000256" key="8">
    <source>
        <dbReference type="SAM" id="Phobius"/>
    </source>
</evidence>
<gene>
    <name evidence="10" type="ORF">F0P94_13780</name>
</gene>
<dbReference type="PANTHER" id="PTHR33908:SF11">
    <property type="entry name" value="MEMBRANE PROTEIN"/>
    <property type="match status" value="1"/>
</dbReference>
<proteinExistence type="predicted"/>
<evidence type="ECO:0000313" key="11">
    <source>
        <dbReference type="Proteomes" id="UP000326570"/>
    </source>
</evidence>
<evidence type="ECO:0000256" key="7">
    <source>
        <dbReference type="ARBA" id="ARBA00023136"/>
    </source>
</evidence>
<dbReference type="Proteomes" id="UP000326570">
    <property type="component" value="Unassembled WGS sequence"/>
</dbReference>
<dbReference type="AlphaFoldDB" id="A0A5N1ISD0"/>
<feature type="transmembrane region" description="Helical" evidence="8">
    <location>
        <begin position="27"/>
        <end position="44"/>
    </location>
</feature>
<evidence type="ECO:0000256" key="1">
    <source>
        <dbReference type="ARBA" id="ARBA00004651"/>
    </source>
</evidence>
<comment type="subcellular location">
    <subcellularLocation>
        <location evidence="1">Cell membrane</location>
        <topology evidence="1">Multi-pass membrane protein</topology>
    </subcellularLocation>
</comment>
<organism evidence="10 11">
    <name type="scientific">Adhaeribacter soli</name>
    <dbReference type="NCBI Taxonomy" id="2607655"/>
    <lineage>
        <taxon>Bacteria</taxon>
        <taxon>Pseudomonadati</taxon>
        <taxon>Bacteroidota</taxon>
        <taxon>Cytophagia</taxon>
        <taxon>Cytophagales</taxon>
        <taxon>Hymenobacteraceae</taxon>
        <taxon>Adhaeribacter</taxon>
    </lineage>
</organism>
<keyword evidence="11" id="KW-1185">Reference proteome</keyword>
<feature type="domain" description="Glycosyltransferase RgtA/B/C/D-like" evidence="9">
    <location>
        <begin position="97"/>
        <end position="252"/>
    </location>
</feature>
<dbReference type="RefSeq" id="WP_150904472.1">
    <property type="nucleotide sequence ID" value="NZ_VTWT01000007.1"/>
</dbReference>
<keyword evidence="5 8" id="KW-0812">Transmembrane</keyword>
<sequence length="530" mass="61103">MNVFTTEKVADPESLQETKALRKKRNIMLLAFWAVFIGLGILFYHKSVFFLPRGIHEWAQADRLALAMQFYDRGFNFFKPATYSLTSIDGIVGVEFPLQAYLAALLGLVFGRGNISVMFRVLDILVAFTGFYFLFRLVLEKTNNFWLAILPGIFMLGSPVFAYYAGNYLPDPFSTAIVFIGFYFFFRFTEKRQTKDLGISFALFTLAGLVKTTSCIFLLSAAGFLLFISYLQPAYLTLKQKLTLLACTLMGLGVVAGYTFYNRYLNSKYQAWIFLADIKPIKDGEMLSYIRHRYFDVWRFEYFTRFQYLLIYASILLFLVFIISHFRKRLPYAAMVLISFVGGTFFFVLMGSQLIDHDYYIISAYYPIVMLLLLLAIFQFAASVRNKYLLSVVPVGLCIGLLFSGLKYHNYRLDERYKSFSDYYSYPWMMNGADIIKAAGVEKDARLLVLSGKSPNLALVYFDRQGFVWGITDENMPESLAIKQKMGEMDLQYALINKPDFEKLLNARPDLMELFEAVVQNKQFVVLRPL</sequence>
<feature type="transmembrane region" description="Helical" evidence="8">
    <location>
        <begin position="308"/>
        <end position="326"/>
    </location>
</feature>
<feature type="transmembrane region" description="Helical" evidence="8">
    <location>
        <begin position="117"/>
        <end position="138"/>
    </location>
</feature>
<evidence type="ECO:0000259" key="9">
    <source>
        <dbReference type="Pfam" id="PF13231"/>
    </source>
</evidence>
<dbReference type="GO" id="GO:0009103">
    <property type="term" value="P:lipopolysaccharide biosynthetic process"/>
    <property type="evidence" value="ECO:0007669"/>
    <property type="project" value="UniProtKB-ARBA"/>
</dbReference>
<keyword evidence="6 8" id="KW-1133">Transmembrane helix</keyword>
<dbReference type="InterPro" id="IPR050297">
    <property type="entry name" value="LipidA_mod_glycosyltrf_83"/>
</dbReference>
<evidence type="ECO:0000256" key="3">
    <source>
        <dbReference type="ARBA" id="ARBA00022676"/>
    </source>
</evidence>
<evidence type="ECO:0000313" key="10">
    <source>
        <dbReference type="EMBL" id="KAA9331863.1"/>
    </source>
</evidence>
<keyword evidence="3" id="KW-0328">Glycosyltransferase</keyword>
<comment type="caution">
    <text evidence="10">The sequence shown here is derived from an EMBL/GenBank/DDBJ whole genome shotgun (WGS) entry which is preliminary data.</text>
</comment>
<feature type="transmembrane region" description="Helical" evidence="8">
    <location>
        <begin position="242"/>
        <end position="261"/>
    </location>
</feature>
<dbReference type="GO" id="GO:0016763">
    <property type="term" value="F:pentosyltransferase activity"/>
    <property type="evidence" value="ECO:0007669"/>
    <property type="project" value="TreeGrafter"/>
</dbReference>
<name>A0A5N1ISD0_9BACT</name>
<feature type="transmembrane region" description="Helical" evidence="8">
    <location>
        <begin position="364"/>
        <end position="382"/>
    </location>
</feature>
<keyword evidence="4 10" id="KW-0808">Transferase</keyword>
<dbReference type="InterPro" id="IPR038731">
    <property type="entry name" value="RgtA/B/C-like"/>
</dbReference>